<sequence>MSGDEVPPTETFAVKDSKHQKRVDIDKILKTNRSPDEVAQVAGADLTDETTDVNVMKSDGLKRIKDMIKNKKPAKKPRVSDELAPSLSALSGSILQMSQQTSQELKEKLDVTVKGLVIPGGESRSEVTKWAMEKEKKLTLAQERALATAMAESGVPVEEFETFLLAWNMRGDHNVVEVKNIMEGFKSMITDVLAALREFRSSYNSILTGIKDAMGKITTSATKAFQYQAPTISAAPASAYSVKPSSSKTVGFKAPNLSAYTVNVPSHVTRNIANFLHFSKISRAMFDEVLGAEKADELFGDFLKMCSPECWDAVTLNDDDGLIRQEFHDFFGEWQLTNLG</sequence>
<protein>
    <submittedName>
        <fullName evidence="1">Protein 2</fullName>
    </submittedName>
</protein>
<accession>A0A9N6YJ16</accession>
<reference evidence="1" key="1">
    <citation type="journal article" date="2022" name="bioRxiv">
        <title>Unlocking the hidden genetic diversity of varicosaviruses, the neglected plant rhabdoviruses.</title>
        <authorList>
            <person name="Bejerman N."/>
            <person name="Dietzgen R.G."/>
            <person name="Debat H."/>
        </authorList>
    </citation>
    <scope>NUCLEOTIDE SEQUENCE</scope>
</reference>
<evidence type="ECO:0000313" key="1">
    <source>
        <dbReference type="EMBL" id="DAZ90724.1"/>
    </source>
</evidence>
<organism evidence="1">
    <name type="scientific">Guizotia virus 1</name>
    <dbReference type="NCBI Taxonomy" id="2977969"/>
    <lineage>
        <taxon>Viruses</taxon>
        <taxon>Riboviria</taxon>
        <taxon>Orthornavirae</taxon>
        <taxon>Negarnaviricota</taxon>
        <taxon>Haploviricotina</taxon>
        <taxon>Monjiviricetes</taxon>
        <taxon>Mononegavirales</taxon>
        <taxon>Rhabdoviridae</taxon>
        <taxon>Betarhabdovirinae</taxon>
        <taxon>Varicosavirus</taxon>
        <taxon>Varicosavirus guizotiae</taxon>
    </lineage>
</organism>
<name>A0A9N6YJ16_9RHAB</name>
<proteinExistence type="predicted"/>
<dbReference type="EMBL" id="BK061771">
    <property type="protein sequence ID" value="DAZ90724.1"/>
    <property type="molecule type" value="Viral_cRNA"/>
</dbReference>